<evidence type="ECO:0000256" key="1">
    <source>
        <dbReference type="ARBA" id="ARBA00004651"/>
    </source>
</evidence>
<dbReference type="PROSITE" id="PS50850">
    <property type="entry name" value="MFS"/>
    <property type="match status" value="1"/>
</dbReference>
<dbReference type="PANTHER" id="PTHR43124">
    <property type="entry name" value="PURINE EFFLUX PUMP PBUE"/>
    <property type="match status" value="1"/>
</dbReference>
<keyword evidence="9" id="KW-1185">Reference proteome</keyword>
<dbReference type="SUPFAM" id="SSF103473">
    <property type="entry name" value="MFS general substrate transporter"/>
    <property type="match status" value="1"/>
</dbReference>
<dbReference type="EMBL" id="JBHSSW010000003">
    <property type="protein sequence ID" value="MFC6196919.1"/>
    <property type="molecule type" value="Genomic_DNA"/>
</dbReference>
<keyword evidence="2" id="KW-1003">Cell membrane</keyword>
<evidence type="ECO:0000259" key="7">
    <source>
        <dbReference type="PROSITE" id="PS50850"/>
    </source>
</evidence>
<keyword evidence="5 6" id="KW-0472">Membrane</keyword>
<dbReference type="Gene3D" id="1.20.1720.10">
    <property type="entry name" value="Multidrug resistance protein D"/>
    <property type="match status" value="1"/>
</dbReference>
<evidence type="ECO:0000256" key="4">
    <source>
        <dbReference type="ARBA" id="ARBA00022989"/>
    </source>
</evidence>
<comment type="subcellular location">
    <subcellularLocation>
        <location evidence="1">Cell membrane</location>
        <topology evidence="1">Multi-pass membrane protein</topology>
    </subcellularLocation>
</comment>
<dbReference type="InterPro" id="IPR050189">
    <property type="entry name" value="MFS_Efflux_Transporters"/>
</dbReference>
<evidence type="ECO:0000313" key="9">
    <source>
        <dbReference type="Proteomes" id="UP001596303"/>
    </source>
</evidence>
<feature type="transmembrane region" description="Helical" evidence="6">
    <location>
        <begin position="137"/>
        <end position="159"/>
    </location>
</feature>
<proteinExistence type="predicted"/>
<feature type="transmembrane region" description="Helical" evidence="6">
    <location>
        <begin position="104"/>
        <end position="125"/>
    </location>
</feature>
<evidence type="ECO:0000256" key="6">
    <source>
        <dbReference type="SAM" id="Phobius"/>
    </source>
</evidence>
<feature type="transmembrane region" description="Helical" evidence="6">
    <location>
        <begin position="304"/>
        <end position="321"/>
    </location>
</feature>
<feature type="transmembrane region" description="Helical" evidence="6">
    <location>
        <begin position="165"/>
        <end position="190"/>
    </location>
</feature>
<dbReference type="Pfam" id="PF07690">
    <property type="entry name" value="MFS_1"/>
    <property type="match status" value="1"/>
</dbReference>
<protein>
    <submittedName>
        <fullName evidence="8">MFS transporter</fullName>
    </submittedName>
</protein>
<dbReference type="PANTHER" id="PTHR43124:SF3">
    <property type="entry name" value="CHLORAMPHENICOL EFFLUX PUMP RV0191"/>
    <property type="match status" value="1"/>
</dbReference>
<gene>
    <name evidence="8" type="ORF">ACFQDM_02460</name>
</gene>
<keyword evidence="4 6" id="KW-1133">Transmembrane helix</keyword>
<feature type="transmembrane region" description="Helical" evidence="6">
    <location>
        <begin position="79"/>
        <end position="98"/>
    </location>
</feature>
<feature type="transmembrane region" description="Helical" evidence="6">
    <location>
        <begin position="367"/>
        <end position="387"/>
    </location>
</feature>
<feature type="transmembrane region" description="Helical" evidence="6">
    <location>
        <begin position="248"/>
        <end position="270"/>
    </location>
</feature>
<feature type="domain" description="Major facilitator superfamily (MFS) profile" evidence="7">
    <location>
        <begin position="13"/>
        <end position="399"/>
    </location>
</feature>
<reference evidence="9" key="1">
    <citation type="journal article" date="2019" name="Int. J. Syst. Evol. Microbiol.">
        <title>The Global Catalogue of Microorganisms (GCM) 10K type strain sequencing project: providing services to taxonomists for standard genome sequencing and annotation.</title>
        <authorList>
            <consortium name="The Broad Institute Genomics Platform"/>
            <consortium name="The Broad Institute Genome Sequencing Center for Infectious Disease"/>
            <person name="Wu L."/>
            <person name="Ma J."/>
        </authorList>
    </citation>
    <scope>NUCLEOTIDE SEQUENCE [LARGE SCALE GENOMIC DNA]</scope>
    <source>
        <strain evidence="9">CGMCC-1.15741</strain>
    </source>
</reference>
<evidence type="ECO:0000313" key="8">
    <source>
        <dbReference type="EMBL" id="MFC6196919.1"/>
    </source>
</evidence>
<sequence>MSAPVASLSRILICGVLVTASLVGFLATDLILPAIPDLPEILNGGVAEAQFVLAGFVAGNALGFLIFGAISWRFRRQHLLIFSMIVFGLVSLLATQVTDMTSLVVLRVFQGFFASAPAVIAPGVVRQLFSESGATRAIGALASLEALAPALGPIIGYWLLDLGGWAASFYVLAVIGVSMGLLILCLPGWIPRSKTEGRKGSYLSLLRSPTFLRYALSQALVVGGMIVVVMSAPAMIVRAMGGTMTHFITMQIAGVTCFILASNTTGFLVTRFGAERMLWFGSFLAIASALAIAALGFIEGVSPFWLAVCFAPLNAAVGFRGPPGFMRAIIAGGGQDDRASSLTILAIFIVISGGTALLAPVVEEGVIYVAGLVLCLQLGAALLLWWLPALKEGADQPSP</sequence>
<evidence type="ECO:0000256" key="2">
    <source>
        <dbReference type="ARBA" id="ARBA00022475"/>
    </source>
</evidence>
<evidence type="ECO:0000256" key="5">
    <source>
        <dbReference type="ARBA" id="ARBA00023136"/>
    </source>
</evidence>
<dbReference type="InterPro" id="IPR020846">
    <property type="entry name" value="MFS_dom"/>
</dbReference>
<name>A0ABW1S5X8_9PROT</name>
<feature type="transmembrane region" description="Helical" evidence="6">
    <location>
        <begin position="342"/>
        <end position="361"/>
    </location>
</feature>
<comment type="caution">
    <text evidence="8">The sequence shown here is derived from an EMBL/GenBank/DDBJ whole genome shotgun (WGS) entry which is preliminary data.</text>
</comment>
<feature type="transmembrane region" description="Helical" evidence="6">
    <location>
        <begin position="51"/>
        <end position="72"/>
    </location>
</feature>
<feature type="transmembrane region" description="Helical" evidence="6">
    <location>
        <begin position="277"/>
        <end position="298"/>
    </location>
</feature>
<dbReference type="Proteomes" id="UP001596303">
    <property type="component" value="Unassembled WGS sequence"/>
</dbReference>
<accession>A0ABW1S5X8</accession>
<dbReference type="InterPro" id="IPR036259">
    <property type="entry name" value="MFS_trans_sf"/>
</dbReference>
<feature type="transmembrane region" description="Helical" evidence="6">
    <location>
        <begin position="211"/>
        <end position="236"/>
    </location>
</feature>
<dbReference type="InterPro" id="IPR011701">
    <property type="entry name" value="MFS"/>
</dbReference>
<evidence type="ECO:0000256" key="3">
    <source>
        <dbReference type="ARBA" id="ARBA00022692"/>
    </source>
</evidence>
<dbReference type="RefSeq" id="WP_377374987.1">
    <property type="nucleotide sequence ID" value="NZ_JBHSSW010000003.1"/>
</dbReference>
<keyword evidence="3 6" id="KW-0812">Transmembrane</keyword>
<organism evidence="8 9">
    <name type="scientific">Ponticaulis profundi</name>
    <dbReference type="NCBI Taxonomy" id="2665222"/>
    <lineage>
        <taxon>Bacteria</taxon>
        <taxon>Pseudomonadati</taxon>
        <taxon>Pseudomonadota</taxon>
        <taxon>Alphaproteobacteria</taxon>
        <taxon>Hyphomonadales</taxon>
        <taxon>Hyphomonadaceae</taxon>
        <taxon>Ponticaulis</taxon>
    </lineage>
</organism>